<dbReference type="EMBL" id="CAJOBA010040705">
    <property type="protein sequence ID" value="CAF4099281.1"/>
    <property type="molecule type" value="Genomic_DNA"/>
</dbReference>
<dbReference type="Proteomes" id="UP000682733">
    <property type="component" value="Unassembled WGS sequence"/>
</dbReference>
<sequence>MDPDSGLTFSLSHGKLGKFIIEVSHFELAARFLKAFADGTISRTLTRAFFPEQPVVFSKLEKVECYTPIRDTIQQYAFDLSPNKIYQQCFVKFLYRHVQFFTSTYYCYNERIKNFGSTVMRQMIEEARSLVQIDFTTENYRKVYLLYDPNFPLKLLHADWNTKHIKKLQMKLNLLQQKVLLINYFIYMNENLCACH</sequence>
<dbReference type="AlphaFoldDB" id="A0A8S2F0T1"/>
<name>A0A8S2F0T1_9BILA</name>
<proteinExistence type="predicted"/>
<accession>A0A8S2F0T1</accession>
<evidence type="ECO:0000313" key="2">
    <source>
        <dbReference type="EMBL" id="CAF4099281.1"/>
    </source>
</evidence>
<organism evidence="1 3">
    <name type="scientific">Didymodactylos carnosus</name>
    <dbReference type="NCBI Taxonomy" id="1234261"/>
    <lineage>
        <taxon>Eukaryota</taxon>
        <taxon>Metazoa</taxon>
        <taxon>Spiralia</taxon>
        <taxon>Gnathifera</taxon>
        <taxon>Rotifera</taxon>
        <taxon>Eurotatoria</taxon>
        <taxon>Bdelloidea</taxon>
        <taxon>Philodinida</taxon>
        <taxon>Philodinidae</taxon>
        <taxon>Didymodactylos</taxon>
    </lineage>
</organism>
<reference evidence="1" key="1">
    <citation type="submission" date="2021-02" db="EMBL/GenBank/DDBJ databases">
        <authorList>
            <person name="Nowell W R."/>
        </authorList>
    </citation>
    <scope>NUCLEOTIDE SEQUENCE</scope>
</reference>
<comment type="caution">
    <text evidence="1">The sequence shown here is derived from an EMBL/GenBank/DDBJ whole genome shotgun (WGS) entry which is preliminary data.</text>
</comment>
<gene>
    <name evidence="1" type="ORF">OVA965_LOCUS28237</name>
    <name evidence="2" type="ORF">TMI583_LOCUS28986</name>
</gene>
<dbReference type="Proteomes" id="UP000677228">
    <property type="component" value="Unassembled WGS sequence"/>
</dbReference>
<dbReference type="EMBL" id="CAJNOK010019134">
    <property type="protein sequence ID" value="CAF1294140.1"/>
    <property type="molecule type" value="Genomic_DNA"/>
</dbReference>
<evidence type="ECO:0000313" key="1">
    <source>
        <dbReference type="EMBL" id="CAF1294140.1"/>
    </source>
</evidence>
<protein>
    <submittedName>
        <fullName evidence="1">Uncharacterized protein</fullName>
    </submittedName>
</protein>
<evidence type="ECO:0000313" key="3">
    <source>
        <dbReference type="Proteomes" id="UP000677228"/>
    </source>
</evidence>